<protein>
    <submittedName>
        <fullName evidence="1">Putative secreted protein</fullName>
    </submittedName>
</protein>
<dbReference type="AlphaFoldDB" id="A0A2M4CB22"/>
<organism evidence="1">
    <name type="scientific">Anopheles marajoara</name>
    <dbReference type="NCBI Taxonomy" id="58244"/>
    <lineage>
        <taxon>Eukaryota</taxon>
        <taxon>Metazoa</taxon>
        <taxon>Ecdysozoa</taxon>
        <taxon>Arthropoda</taxon>
        <taxon>Hexapoda</taxon>
        <taxon>Insecta</taxon>
        <taxon>Pterygota</taxon>
        <taxon>Neoptera</taxon>
        <taxon>Endopterygota</taxon>
        <taxon>Diptera</taxon>
        <taxon>Nematocera</taxon>
        <taxon>Culicoidea</taxon>
        <taxon>Culicidae</taxon>
        <taxon>Anophelinae</taxon>
        <taxon>Anopheles</taxon>
    </lineage>
</organism>
<dbReference type="EMBL" id="GGFJ01013007">
    <property type="protein sequence ID" value="MBW62148.1"/>
    <property type="molecule type" value="Transcribed_RNA"/>
</dbReference>
<reference evidence="1" key="1">
    <citation type="submission" date="2018-01" db="EMBL/GenBank/DDBJ databases">
        <title>An insight into the sialome of Amazonian anophelines.</title>
        <authorList>
            <person name="Ribeiro J.M."/>
            <person name="Scarpassa V."/>
            <person name="Calvo E."/>
        </authorList>
    </citation>
    <scope>NUCLEOTIDE SEQUENCE</scope>
    <source>
        <tissue evidence="1">Salivary glands</tissue>
    </source>
</reference>
<accession>A0A2M4CB22</accession>
<name>A0A2M4CB22_9DIPT</name>
<evidence type="ECO:0000313" key="1">
    <source>
        <dbReference type="EMBL" id="MBW62148.1"/>
    </source>
</evidence>
<proteinExistence type="predicted"/>
<sequence length="89" mass="10074">MRSRASTLFWVFSKGVSLSPPSLGDNLGWKLWTMDHTSDTTEKGDDSDDGLCLLFVLLFEKAGQEFEHLLVPVLISKHPGCPHHLFRYL</sequence>